<dbReference type="Pfam" id="PF03473">
    <property type="entry name" value="MOSC"/>
    <property type="match status" value="1"/>
</dbReference>
<dbReference type="PROSITE" id="PS51340">
    <property type="entry name" value="MOSC"/>
    <property type="match status" value="1"/>
</dbReference>
<dbReference type="InterPro" id="IPR005302">
    <property type="entry name" value="MoCF_Sase_C"/>
</dbReference>
<accession>A0A6S6NXL0</accession>
<dbReference type="SUPFAM" id="SSF50800">
    <property type="entry name" value="PK beta-barrel domain-like"/>
    <property type="match status" value="1"/>
</dbReference>
<dbReference type="Pfam" id="PF03476">
    <property type="entry name" value="MOSC_N"/>
    <property type="match status" value="1"/>
</dbReference>
<dbReference type="GO" id="GO:0030151">
    <property type="term" value="F:molybdenum ion binding"/>
    <property type="evidence" value="ECO:0007669"/>
    <property type="project" value="InterPro"/>
</dbReference>
<dbReference type="AlphaFoldDB" id="A0A6S6NXL0"/>
<dbReference type="InterPro" id="IPR005303">
    <property type="entry name" value="MOCOS_middle"/>
</dbReference>
<dbReference type="Proteomes" id="UP000515734">
    <property type="component" value="Chromosome"/>
</dbReference>
<evidence type="ECO:0000313" key="3">
    <source>
        <dbReference type="EMBL" id="BCI52043.1"/>
    </source>
</evidence>
<evidence type="ECO:0000256" key="1">
    <source>
        <dbReference type="SAM" id="MobiDB-lite"/>
    </source>
</evidence>
<dbReference type="Gene3D" id="2.40.33.20">
    <property type="entry name" value="PK beta-barrel domain-like"/>
    <property type="match status" value="1"/>
</dbReference>
<dbReference type="GO" id="GO:0003824">
    <property type="term" value="F:catalytic activity"/>
    <property type="evidence" value="ECO:0007669"/>
    <property type="project" value="InterPro"/>
</dbReference>
<sequence length="371" mass="39632">MTAKVVELYRHPVKSMFGEDVDMVTVVDGGVLGDRARAFEAVPTGQRITAKKYGAMLNCRARYLSAPSEQDPAPPIEVTMPDGSVVRGDSDELIARVSDLLGVQVRLTAGASGSQVDLAPVHIVAAGTLRWLAAHHPSGRWEARRFRPNIVIDDGEDDGVAEDRWLGCDLQIGDAVLHVAMPTPRCVMTTRAQHEVLPRDQKIMRTMTNVRMRDVPVFGERPSVGVYADVVQPGVVPTRDFGVAGYAGRDEVHRNRPEAVCNAHNRHVRRIWSFPGACAVALLFTGLTPVVPAAQATVCGSVGGRFVDVSGCSDPFAYLNDALTPPPPPPPPPPSGAPPPPPPTPAYVPPPAPNVNVCANVGRRISVSGCI</sequence>
<feature type="region of interest" description="Disordered" evidence="1">
    <location>
        <begin position="321"/>
        <end position="349"/>
    </location>
</feature>
<protein>
    <recommendedName>
        <fullName evidence="2">MOSC domain-containing protein</fullName>
    </recommendedName>
</protein>
<dbReference type="GO" id="GO:0030170">
    <property type="term" value="F:pyridoxal phosphate binding"/>
    <property type="evidence" value="ECO:0007669"/>
    <property type="project" value="InterPro"/>
</dbReference>
<feature type="compositionally biased region" description="Pro residues" evidence="1">
    <location>
        <begin position="324"/>
        <end position="349"/>
    </location>
</feature>
<organism evidence="3 4">
    <name type="scientific">Mycolicibacterium litorale</name>
    <dbReference type="NCBI Taxonomy" id="758802"/>
    <lineage>
        <taxon>Bacteria</taxon>
        <taxon>Bacillati</taxon>
        <taxon>Actinomycetota</taxon>
        <taxon>Actinomycetes</taxon>
        <taxon>Mycobacteriales</taxon>
        <taxon>Mycobacteriaceae</taxon>
        <taxon>Mycolicibacterium</taxon>
    </lineage>
</organism>
<dbReference type="InterPro" id="IPR011037">
    <property type="entry name" value="Pyrv_Knase-like_insert_dom_sf"/>
</dbReference>
<proteinExistence type="predicted"/>
<reference evidence="3 4" key="1">
    <citation type="submission" date="2020-07" db="EMBL/GenBank/DDBJ databases">
        <title>Complete genome sequence of Mycolicibacterium litorale like strain isolated from cardiac implantable electronic device infection.</title>
        <authorList>
            <person name="Fukano H."/>
            <person name="Miyama H."/>
            <person name="Hoshino Y."/>
        </authorList>
    </citation>
    <scope>NUCLEOTIDE SEQUENCE [LARGE SCALE GENOMIC DNA]</scope>
    <source>
        <strain evidence="3 4">NIIDNTM18</strain>
    </source>
</reference>
<gene>
    <name evidence="3" type="ORF">NIIDNTM18_13210</name>
</gene>
<feature type="domain" description="MOSC" evidence="2">
    <location>
        <begin position="95"/>
        <end position="245"/>
    </location>
</feature>
<dbReference type="EMBL" id="AP023287">
    <property type="protein sequence ID" value="BCI52043.1"/>
    <property type="molecule type" value="Genomic_DNA"/>
</dbReference>
<name>A0A6S6NXL0_9MYCO</name>
<evidence type="ECO:0000313" key="4">
    <source>
        <dbReference type="Proteomes" id="UP000515734"/>
    </source>
</evidence>
<evidence type="ECO:0000259" key="2">
    <source>
        <dbReference type="PROSITE" id="PS51340"/>
    </source>
</evidence>